<reference evidence="2 3" key="1">
    <citation type="submission" date="2017-04" db="EMBL/GenBank/DDBJ databases">
        <title>Comparative genome analysis of Subtercola boreus.</title>
        <authorList>
            <person name="Cho Y.-J."/>
            <person name="Cho A."/>
            <person name="Kim O.-S."/>
            <person name="Lee J.-I."/>
        </authorList>
    </citation>
    <scope>NUCLEOTIDE SEQUENCE [LARGE SCALE GENOMIC DNA]</scope>
    <source>
        <strain evidence="2 3">P28004</strain>
    </source>
</reference>
<dbReference type="EMBL" id="NBXE01000029">
    <property type="protein sequence ID" value="RFA25999.1"/>
    <property type="molecule type" value="Genomic_DNA"/>
</dbReference>
<dbReference type="Proteomes" id="UP000257080">
    <property type="component" value="Unassembled WGS sequence"/>
</dbReference>
<feature type="signal peptide" evidence="1">
    <location>
        <begin position="1"/>
        <end position="17"/>
    </location>
</feature>
<accession>A0A3E0WA64</accession>
<organism evidence="2 3">
    <name type="scientific">Subtercola boreus</name>
    <dbReference type="NCBI Taxonomy" id="120213"/>
    <lineage>
        <taxon>Bacteria</taxon>
        <taxon>Bacillati</taxon>
        <taxon>Actinomycetota</taxon>
        <taxon>Actinomycetes</taxon>
        <taxon>Micrococcales</taxon>
        <taxon>Microbacteriaceae</taxon>
        <taxon>Subtercola</taxon>
    </lineage>
</organism>
<feature type="chain" id="PRO_5039335106" evidence="1">
    <location>
        <begin position="18"/>
        <end position="138"/>
    </location>
</feature>
<proteinExistence type="predicted"/>
<dbReference type="AlphaFoldDB" id="A0A3E0WA64"/>
<evidence type="ECO:0000313" key="3">
    <source>
        <dbReference type="Proteomes" id="UP000257080"/>
    </source>
</evidence>
<evidence type="ECO:0000313" key="2">
    <source>
        <dbReference type="EMBL" id="RFA25999.1"/>
    </source>
</evidence>
<name>A0A3E0WA64_9MICO</name>
<keyword evidence="1" id="KW-0732">Signal</keyword>
<comment type="caution">
    <text evidence="2">The sequence shown here is derived from an EMBL/GenBank/DDBJ whole genome shotgun (WGS) entry which is preliminary data.</text>
</comment>
<evidence type="ECO:0000256" key="1">
    <source>
        <dbReference type="SAM" id="SignalP"/>
    </source>
</evidence>
<sequence>MPIIALGTLMLSGCGVANVISPPFASAIYATPADAAGAAETVALPSWVPADATFIRIKTDETTKASIMMFSPGATPPTFTACDPASDPQVDQSKSTGAMTAELAETWWPQKLNDGVVPVCAGVWHLFGQDDHYYAWTP</sequence>
<protein>
    <submittedName>
        <fullName evidence="2">Uncharacterized protein</fullName>
    </submittedName>
</protein>
<gene>
    <name evidence="2" type="ORF">B7R25_12165</name>
</gene>